<evidence type="ECO:0000313" key="3">
    <source>
        <dbReference type="EMBL" id="KAH0462518.1"/>
    </source>
</evidence>
<protein>
    <recommendedName>
        <fullName evidence="2">DCD domain-containing protein</fullName>
    </recommendedName>
</protein>
<evidence type="ECO:0000259" key="2">
    <source>
        <dbReference type="PROSITE" id="PS51222"/>
    </source>
</evidence>
<organism evidence="3 4">
    <name type="scientific">Dendrobium chrysotoxum</name>
    <name type="common">Orchid</name>
    <dbReference type="NCBI Taxonomy" id="161865"/>
    <lineage>
        <taxon>Eukaryota</taxon>
        <taxon>Viridiplantae</taxon>
        <taxon>Streptophyta</taxon>
        <taxon>Embryophyta</taxon>
        <taxon>Tracheophyta</taxon>
        <taxon>Spermatophyta</taxon>
        <taxon>Magnoliopsida</taxon>
        <taxon>Liliopsida</taxon>
        <taxon>Asparagales</taxon>
        <taxon>Orchidaceae</taxon>
        <taxon>Epidendroideae</taxon>
        <taxon>Malaxideae</taxon>
        <taxon>Dendrobiinae</taxon>
        <taxon>Dendrobium</taxon>
    </lineage>
</organism>
<accession>A0AAV7H4S9</accession>
<feature type="region of interest" description="Disordered" evidence="1">
    <location>
        <begin position="1"/>
        <end position="49"/>
    </location>
</feature>
<dbReference type="SMART" id="SM00767">
    <property type="entry name" value="DCD"/>
    <property type="match status" value="1"/>
</dbReference>
<evidence type="ECO:0000313" key="4">
    <source>
        <dbReference type="Proteomes" id="UP000775213"/>
    </source>
</evidence>
<dbReference type="PROSITE" id="PS51222">
    <property type="entry name" value="DCD"/>
    <property type="match status" value="1"/>
</dbReference>
<feature type="compositionally biased region" description="Basic residues" evidence="1">
    <location>
        <begin position="24"/>
        <end position="40"/>
    </location>
</feature>
<reference evidence="3 4" key="1">
    <citation type="journal article" date="2021" name="Hortic Res">
        <title>Chromosome-scale assembly of the Dendrobium chrysotoxum genome enhances the understanding of orchid evolution.</title>
        <authorList>
            <person name="Zhang Y."/>
            <person name="Zhang G.Q."/>
            <person name="Zhang D."/>
            <person name="Liu X.D."/>
            <person name="Xu X.Y."/>
            <person name="Sun W.H."/>
            <person name="Yu X."/>
            <person name="Zhu X."/>
            <person name="Wang Z.W."/>
            <person name="Zhao X."/>
            <person name="Zhong W.Y."/>
            <person name="Chen H."/>
            <person name="Yin W.L."/>
            <person name="Huang T."/>
            <person name="Niu S.C."/>
            <person name="Liu Z.J."/>
        </authorList>
    </citation>
    <scope>NUCLEOTIDE SEQUENCE [LARGE SCALE GENOMIC DNA]</scope>
    <source>
        <strain evidence="3">Lindl</strain>
    </source>
</reference>
<name>A0AAV7H4S9_DENCH</name>
<dbReference type="PANTHER" id="PTHR46444">
    <property type="entry name" value="DCD (DEVELOPMENT AND CELL DEATH) DOMAIN PROTEIN-RELATED"/>
    <property type="match status" value="1"/>
</dbReference>
<keyword evidence="4" id="KW-1185">Reference proteome</keyword>
<dbReference type="Pfam" id="PF10539">
    <property type="entry name" value="Dev_Cell_Death"/>
    <property type="match status" value="1"/>
</dbReference>
<dbReference type="EMBL" id="JAGFBR010000009">
    <property type="protein sequence ID" value="KAH0462518.1"/>
    <property type="molecule type" value="Genomic_DNA"/>
</dbReference>
<sequence>MGKPKEKEVGNPSTTSEEPLSEKKNRKKLKAAKKIAKKSSKGNSKISDKLNTKDIKTVKEIAIKLDGSTQVNEKGEASTKGKEASTKETIGGLIFMCNGKTKPDCFRHKVFGLPENRKDFVFRIKPGTRLFLYDFDLKLLYGIFKASSFGGIKLEPAAFNGFYPAQVRFEVERACAPLPLHIFKHAIKDNYTGIRNKFNIELSLEQVKELTKLFPSLPQQQPIFNEDAPVPQPVQPLAPVPTPVALLWPTMLPFDGPAPLQREVVQAPVGAMPLDPRSLHEHEYINFGLNPNPFLVSPATAHGNAPDVYTHPYMAVGPYETKINYQNDPSQLRLDKVDFSLRPLVPVQPAHVRLPYAAMPRIGNFEPGASRDARLSEMQPILASNTLSGYVNRDPRSVSSRYLFAGPSIYYRQGPA</sequence>
<dbReference type="InterPro" id="IPR013989">
    <property type="entry name" value="Dev_and_cell_death_domain"/>
</dbReference>
<dbReference type="Proteomes" id="UP000775213">
    <property type="component" value="Unassembled WGS sequence"/>
</dbReference>
<dbReference type="AlphaFoldDB" id="A0AAV7H4S9"/>
<comment type="caution">
    <text evidence="3">The sequence shown here is derived from an EMBL/GenBank/DDBJ whole genome shotgun (WGS) entry which is preliminary data.</text>
</comment>
<gene>
    <name evidence="3" type="ORF">IEQ34_010093</name>
</gene>
<evidence type="ECO:0000256" key="1">
    <source>
        <dbReference type="SAM" id="MobiDB-lite"/>
    </source>
</evidence>
<dbReference type="PANTHER" id="PTHR46444:SF3">
    <property type="entry name" value="DCD (DEVELOPMENT AND CELL DEATH) DOMAIN PROTEIN"/>
    <property type="match status" value="1"/>
</dbReference>
<proteinExistence type="predicted"/>
<feature type="domain" description="DCD" evidence="2">
    <location>
        <begin position="88"/>
        <end position="216"/>
    </location>
</feature>